<reference evidence="2 3" key="1">
    <citation type="journal article" date="2011" name="Proc. Natl. Acad. Sci. U.S.A.">
        <title>Evolutionary erosion of yeast sex chromosomes by mating-type switching accidents.</title>
        <authorList>
            <person name="Gordon J.L."/>
            <person name="Armisen D."/>
            <person name="Proux-Wera E."/>
            <person name="Oheigeartaigh S.S."/>
            <person name="Byrne K.P."/>
            <person name="Wolfe K.H."/>
        </authorList>
    </citation>
    <scope>NUCLEOTIDE SEQUENCE [LARGE SCALE GENOMIC DNA]</scope>
    <source>
        <strain evidence="3">ATCC 10597 / BCRC 20456 / CBS 421 / NBRC 0211 / NRRL Y-12639</strain>
    </source>
</reference>
<dbReference type="HOGENOM" id="CLU_125620_0_0_1"/>
<keyword evidence="3" id="KW-1185">Reference proteome</keyword>
<accession>G0WBF4</accession>
<dbReference type="KEGG" id="ndi:NDAI_0E02570"/>
<proteinExistence type="predicted"/>
<evidence type="ECO:0000313" key="3">
    <source>
        <dbReference type="Proteomes" id="UP000000689"/>
    </source>
</evidence>
<dbReference type="OrthoDB" id="4082971at2759"/>
<dbReference type="Proteomes" id="UP000000689">
    <property type="component" value="Chromosome 5"/>
</dbReference>
<organism evidence="2 3">
    <name type="scientific">Naumovozyma dairenensis (strain ATCC 10597 / BCRC 20456 / CBS 421 / NBRC 0211 / NRRL Y-12639)</name>
    <name type="common">Saccharomyces dairenensis</name>
    <dbReference type="NCBI Taxonomy" id="1071378"/>
    <lineage>
        <taxon>Eukaryota</taxon>
        <taxon>Fungi</taxon>
        <taxon>Dikarya</taxon>
        <taxon>Ascomycota</taxon>
        <taxon>Saccharomycotina</taxon>
        <taxon>Saccharomycetes</taxon>
        <taxon>Saccharomycetales</taxon>
        <taxon>Saccharomycetaceae</taxon>
        <taxon>Naumovozyma</taxon>
    </lineage>
</organism>
<feature type="region of interest" description="Disordered" evidence="1">
    <location>
        <begin position="1"/>
        <end position="28"/>
    </location>
</feature>
<sequence>MSNPTRNTNGIKDQAVTKPESLNATTGEVLVKKSTGKSRVRKGQTEEQYQTQLYEYFELEEGPIRTEVDWMNNIKEPDDILSWEKFDLEVKHARLVLNGVCYRLYFQRRYKECLEFGTKLLDLYKPYNENHKNKLKKEIDELEYMQKQCLSKDFSSINLQK</sequence>
<dbReference type="AlphaFoldDB" id="G0WBF4"/>
<dbReference type="eggNOG" id="ENOG502S12S">
    <property type="taxonomic scope" value="Eukaryota"/>
</dbReference>
<gene>
    <name evidence="2" type="primary">NDAI0E02570</name>
    <name evidence="2" type="ordered locus">NDAI_0E02570</name>
</gene>
<name>G0WBF4_NAUDC</name>
<feature type="compositionally biased region" description="Polar residues" evidence="1">
    <location>
        <begin position="1"/>
        <end position="11"/>
    </location>
</feature>
<dbReference type="RefSeq" id="XP_003670317.1">
    <property type="nucleotide sequence ID" value="XM_003670269.1"/>
</dbReference>
<protein>
    <submittedName>
        <fullName evidence="2">Uncharacterized protein</fullName>
    </submittedName>
</protein>
<dbReference type="EMBL" id="HE580271">
    <property type="protein sequence ID" value="CCD25074.1"/>
    <property type="molecule type" value="Genomic_DNA"/>
</dbReference>
<dbReference type="OMA" id="EYMIERC"/>
<evidence type="ECO:0000313" key="2">
    <source>
        <dbReference type="EMBL" id="CCD25074.1"/>
    </source>
</evidence>
<dbReference type="GeneID" id="11498652"/>
<evidence type="ECO:0000256" key="1">
    <source>
        <dbReference type="SAM" id="MobiDB-lite"/>
    </source>
</evidence>